<comment type="caution">
    <text evidence="2">The sequence shown here is derived from an EMBL/GenBank/DDBJ whole genome shotgun (WGS) entry which is preliminary data.</text>
</comment>
<evidence type="ECO:0000313" key="3">
    <source>
        <dbReference type="Proteomes" id="UP000309128"/>
    </source>
</evidence>
<reference evidence="2 3" key="1">
    <citation type="submission" date="2019-05" db="EMBL/GenBank/DDBJ databases">
        <title>Draft genome sequence of Nonomuraea turkmeniaca DSM 43926.</title>
        <authorList>
            <person name="Saricaoglu S."/>
            <person name="Isik K."/>
        </authorList>
    </citation>
    <scope>NUCLEOTIDE SEQUENCE [LARGE SCALE GENOMIC DNA]</scope>
    <source>
        <strain evidence="2 3">DSM 43926</strain>
    </source>
</reference>
<feature type="domain" description="Glucosamine/galactosamine-6-phosphate isomerase" evidence="1">
    <location>
        <begin position="1"/>
        <end position="48"/>
    </location>
</feature>
<dbReference type="AlphaFoldDB" id="A0A5S4F897"/>
<keyword evidence="3" id="KW-1185">Reference proteome</keyword>
<name>A0A5S4F897_9ACTN</name>
<dbReference type="SUPFAM" id="SSF100950">
    <property type="entry name" value="NagB/RpiA/CoA transferase-like"/>
    <property type="match status" value="1"/>
</dbReference>
<sequence>LTLPAIQAAREVWVVAAGEEKSGAVRLALSHSGPVQVPSAGARGRGRTLFLLDRAAAGKIPPELGRAASP</sequence>
<dbReference type="Proteomes" id="UP000309128">
    <property type="component" value="Unassembled WGS sequence"/>
</dbReference>
<dbReference type="GO" id="GO:0005975">
    <property type="term" value="P:carbohydrate metabolic process"/>
    <property type="evidence" value="ECO:0007669"/>
    <property type="project" value="InterPro"/>
</dbReference>
<protein>
    <submittedName>
        <fullName evidence="2">6-phosphogluconolactonase</fullName>
    </submittedName>
</protein>
<dbReference type="RefSeq" id="WP_211370436.1">
    <property type="nucleotide sequence ID" value="NZ_VCKY01000127.1"/>
</dbReference>
<dbReference type="EMBL" id="VCKY01000127">
    <property type="protein sequence ID" value="TMR12960.1"/>
    <property type="molecule type" value="Genomic_DNA"/>
</dbReference>
<organism evidence="2 3">
    <name type="scientific">Nonomuraea turkmeniaca</name>
    <dbReference type="NCBI Taxonomy" id="103838"/>
    <lineage>
        <taxon>Bacteria</taxon>
        <taxon>Bacillati</taxon>
        <taxon>Actinomycetota</taxon>
        <taxon>Actinomycetes</taxon>
        <taxon>Streptosporangiales</taxon>
        <taxon>Streptosporangiaceae</taxon>
        <taxon>Nonomuraea</taxon>
    </lineage>
</organism>
<dbReference type="InterPro" id="IPR006148">
    <property type="entry name" value="Glc/Gal-6P_isomerase"/>
</dbReference>
<evidence type="ECO:0000313" key="2">
    <source>
        <dbReference type="EMBL" id="TMR12960.1"/>
    </source>
</evidence>
<dbReference type="Pfam" id="PF01182">
    <property type="entry name" value="Glucosamine_iso"/>
    <property type="match status" value="1"/>
</dbReference>
<feature type="non-terminal residue" evidence="2">
    <location>
        <position position="1"/>
    </location>
</feature>
<evidence type="ECO:0000259" key="1">
    <source>
        <dbReference type="Pfam" id="PF01182"/>
    </source>
</evidence>
<gene>
    <name evidence="2" type="ORF">ETD86_31450</name>
</gene>
<dbReference type="Gene3D" id="3.40.50.1360">
    <property type="match status" value="1"/>
</dbReference>
<accession>A0A5S4F897</accession>
<dbReference type="InterPro" id="IPR037171">
    <property type="entry name" value="NagB/RpiA_transferase-like"/>
</dbReference>
<proteinExistence type="predicted"/>